<evidence type="ECO:0000313" key="4">
    <source>
        <dbReference type="EMBL" id="MBB5987180.1"/>
    </source>
</evidence>
<keyword evidence="2" id="KW-0808">Transferase</keyword>
<feature type="domain" description="Sulfotransferase" evidence="3">
    <location>
        <begin position="5"/>
        <end position="247"/>
    </location>
</feature>
<dbReference type="EMBL" id="JACHKA010000001">
    <property type="protein sequence ID" value="MBB5987180.1"/>
    <property type="molecule type" value="Genomic_DNA"/>
</dbReference>
<dbReference type="RefSeq" id="WP_184053001.1">
    <property type="nucleotide sequence ID" value="NZ_JACHKA010000001.1"/>
</dbReference>
<dbReference type="Pfam" id="PF00685">
    <property type="entry name" value="Sulfotransfer_1"/>
    <property type="match status" value="1"/>
</dbReference>
<evidence type="ECO:0000256" key="2">
    <source>
        <dbReference type="ARBA" id="ARBA00022679"/>
    </source>
</evidence>
<name>A0ABR6NIS6_9SPHN</name>
<comment type="caution">
    <text evidence="4">The sequence shown here is derived from an EMBL/GenBank/DDBJ whole genome shotgun (WGS) entry which is preliminary data.</text>
</comment>
<evidence type="ECO:0000256" key="1">
    <source>
        <dbReference type="ARBA" id="ARBA00005771"/>
    </source>
</evidence>
<evidence type="ECO:0000313" key="5">
    <source>
        <dbReference type="Proteomes" id="UP001138540"/>
    </source>
</evidence>
<dbReference type="InterPro" id="IPR027417">
    <property type="entry name" value="P-loop_NTPase"/>
</dbReference>
<dbReference type="SUPFAM" id="SSF52540">
    <property type="entry name" value="P-loop containing nucleoside triphosphate hydrolases"/>
    <property type="match status" value="1"/>
</dbReference>
<proteinExistence type="inferred from homology"/>
<dbReference type="Proteomes" id="UP001138540">
    <property type="component" value="Unassembled WGS sequence"/>
</dbReference>
<gene>
    <name evidence="4" type="ORF">HNP60_003154</name>
</gene>
<comment type="similarity">
    <text evidence="1">Belongs to the sulfotransferase 1 family.</text>
</comment>
<organism evidence="4 5">
    <name type="scientific">Sphingobium lignivorans</name>
    <dbReference type="NCBI Taxonomy" id="2735886"/>
    <lineage>
        <taxon>Bacteria</taxon>
        <taxon>Pseudomonadati</taxon>
        <taxon>Pseudomonadota</taxon>
        <taxon>Alphaproteobacteria</taxon>
        <taxon>Sphingomonadales</taxon>
        <taxon>Sphingomonadaceae</taxon>
        <taxon>Sphingobium</taxon>
    </lineage>
</organism>
<evidence type="ECO:0000259" key="3">
    <source>
        <dbReference type="Pfam" id="PF00685"/>
    </source>
</evidence>
<reference evidence="4 5" key="1">
    <citation type="submission" date="2020-08" db="EMBL/GenBank/DDBJ databases">
        <title>Exploring microbial biodiversity for novel pathways involved in the catabolism of aromatic compounds derived from lignin.</title>
        <authorList>
            <person name="Elkins J."/>
        </authorList>
    </citation>
    <scope>NUCLEOTIDE SEQUENCE [LARGE SCALE GENOMIC DNA]</scope>
    <source>
        <strain evidence="4 5">B1D3A</strain>
    </source>
</reference>
<keyword evidence="5" id="KW-1185">Reference proteome</keyword>
<dbReference type="Gene3D" id="3.40.50.300">
    <property type="entry name" value="P-loop containing nucleotide triphosphate hydrolases"/>
    <property type="match status" value="1"/>
</dbReference>
<dbReference type="InterPro" id="IPR000863">
    <property type="entry name" value="Sulfotransferase_dom"/>
</dbReference>
<dbReference type="PANTHER" id="PTHR11783">
    <property type="entry name" value="SULFOTRANSFERASE SULT"/>
    <property type="match status" value="1"/>
</dbReference>
<sequence length="258" mass="30050">MQVYWIASYPRSGNTFLRIVLHRLFFDARSNLLDDRLPEYDPGNPIEFIAKAERISESTGVVWGKTHAPAPLESPSVKTRGACYIYRHPLDVFLSGLNYIYLQADNSRFREYFIEGIPKSVKQIAHDGELGHYFDLFLREDGLQPFEAFSGKLSENLQSWAERHWSDPQRILIVNYGRLVSDTEEVIKQLLQSAEIDRPDAEIVKAVEFARAVTKPDGAFYWRGEGGTFRKYLTAEQIDIYFNRYETTWRRFGIEHQR</sequence>
<protein>
    <recommendedName>
        <fullName evidence="3">Sulfotransferase domain-containing protein</fullName>
    </recommendedName>
</protein>
<accession>A0ABR6NIS6</accession>